<reference evidence="13" key="1">
    <citation type="submission" date="2016-10" db="EMBL/GenBank/DDBJ databases">
        <authorList>
            <person name="Benchimol M."/>
            <person name="Almeida L.G."/>
            <person name="Vasconcelos A.T."/>
            <person name="Perreira-Neves A."/>
            <person name="Rosa I.A."/>
            <person name="Tasca T."/>
            <person name="Bogo M.R."/>
            <person name="de Souza W."/>
        </authorList>
    </citation>
    <scope>NUCLEOTIDE SEQUENCE [LARGE SCALE GENOMIC DNA]</scope>
    <source>
        <strain evidence="13">K</strain>
    </source>
</reference>
<name>A0A1J4J774_9EUKA</name>
<dbReference type="InterPro" id="IPR017441">
    <property type="entry name" value="Protein_kinase_ATP_BS"/>
</dbReference>
<dbReference type="PANTHER" id="PTHR24350">
    <property type="entry name" value="SERINE/THREONINE-PROTEIN KINASE IAL-RELATED"/>
    <property type="match status" value="1"/>
</dbReference>
<dbReference type="OrthoDB" id="2013020at2759"/>
<keyword evidence="3 7" id="KW-0547">Nucleotide-binding</keyword>
<protein>
    <recommendedName>
        <fullName evidence="12">Protein kinase domain-containing protein</fullName>
    </recommendedName>
</protein>
<keyword evidence="4" id="KW-0418">Kinase</keyword>
<feature type="region of interest" description="Disordered" evidence="11">
    <location>
        <begin position="423"/>
        <end position="443"/>
    </location>
</feature>
<dbReference type="InterPro" id="IPR030616">
    <property type="entry name" value="Aur-like"/>
</dbReference>
<feature type="active site" description="Proton acceptor" evidence="6">
    <location>
        <position position="214"/>
    </location>
</feature>
<evidence type="ECO:0000256" key="3">
    <source>
        <dbReference type="ARBA" id="ARBA00022741"/>
    </source>
</evidence>
<evidence type="ECO:0000256" key="8">
    <source>
        <dbReference type="PIRSR" id="PIRSR630616-3"/>
    </source>
</evidence>
<proteinExistence type="inferred from homology"/>
<dbReference type="InterPro" id="IPR008271">
    <property type="entry name" value="Ser/Thr_kinase_AS"/>
</dbReference>
<organism evidence="13 14">
    <name type="scientific">Tritrichomonas foetus</name>
    <dbReference type="NCBI Taxonomy" id="1144522"/>
    <lineage>
        <taxon>Eukaryota</taxon>
        <taxon>Metamonada</taxon>
        <taxon>Parabasalia</taxon>
        <taxon>Tritrichomonadida</taxon>
        <taxon>Tritrichomonadidae</taxon>
        <taxon>Tritrichomonas</taxon>
    </lineage>
</organism>
<evidence type="ECO:0000256" key="2">
    <source>
        <dbReference type="ARBA" id="ARBA00022679"/>
    </source>
</evidence>
<dbReference type="Proteomes" id="UP000179807">
    <property type="component" value="Unassembled WGS sequence"/>
</dbReference>
<dbReference type="GeneID" id="94846927"/>
<evidence type="ECO:0000259" key="12">
    <source>
        <dbReference type="PROSITE" id="PS50011"/>
    </source>
</evidence>
<keyword evidence="14" id="KW-1185">Reference proteome</keyword>
<feature type="binding site" evidence="9">
    <location>
        <position position="50"/>
    </location>
    <ligand>
        <name>ATP</name>
        <dbReference type="ChEBI" id="CHEBI:30616"/>
    </ligand>
</feature>
<comment type="caution">
    <text evidence="13">The sequence shown here is derived from an EMBL/GenBank/DDBJ whole genome shotgun (WGS) entry which is preliminary data.</text>
</comment>
<dbReference type="RefSeq" id="XP_068348219.1">
    <property type="nucleotide sequence ID" value="XM_068512223.1"/>
</dbReference>
<evidence type="ECO:0000256" key="4">
    <source>
        <dbReference type="ARBA" id="ARBA00022777"/>
    </source>
</evidence>
<feature type="compositionally biased region" description="Low complexity" evidence="11">
    <location>
        <begin position="254"/>
        <end position="280"/>
    </location>
</feature>
<feature type="compositionally biased region" description="Basic and acidic residues" evidence="11">
    <location>
        <begin position="118"/>
        <end position="132"/>
    </location>
</feature>
<evidence type="ECO:0000313" key="13">
    <source>
        <dbReference type="EMBL" id="OHS95082.1"/>
    </source>
</evidence>
<dbReference type="PROSITE" id="PS50011">
    <property type="entry name" value="PROTEIN_KINASE_DOM"/>
    <property type="match status" value="1"/>
</dbReference>
<dbReference type="Gene3D" id="3.30.200.20">
    <property type="entry name" value="Phosphorylase Kinase, domain 1"/>
    <property type="match status" value="1"/>
</dbReference>
<sequence length="487" mass="55863">MFENNNENFSTINATLQAHKYRYMHPIGEGGFAAVHLVFHDIYRQEFVVKIIERNDDTKSQEIGEIIDLNKADIQSNKILQKQNSCEANTKPNWCDNNGNSQNNGNNSGNDNKNISTKNEDKKQEKVKKDTQQKFENPEIRFLMNLAHTNIIRMYEHFEDKLFCYIILEYCKNGSLNDYVKTFGPLKPPMLFEVAAQSLSALKYCHDRHLAHRDIKPANILLDSNMRAKLADFGVSCDFQKYLDRNLTNNVNNNKSTDANLNHFSPNNANNSDNPNNNNNKHTHNRNNVARAKFIGTKPYMSPEMFNSIVYDPFKADIWALGITFYYLACGYLPWMTDTENGMINQIRNGEIFFTGEWIPEFQRLIELMTNFTPESRPTVDDLLKLPIIKDNLMLPARSSASLLVNRTYSAAKKKKLNGNQAIPKLLTNPNPLNKKKGEPMSNEQKARILMRLPNSSMVNLISGFSGKRNFKIMKPSSKSTTFTFND</sequence>
<dbReference type="Pfam" id="PF00069">
    <property type="entry name" value="Pkinase"/>
    <property type="match status" value="2"/>
</dbReference>
<evidence type="ECO:0000256" key="6">
    <source>
        <dbReference type="PIRSR" id="PIRSR630616-1"/>
    </source>
</evidence>
<feature type="region of interest" description="Disordered" evidence="11">
    <location>
        <begin position="254"/>
        <end position="287"/>
    </location>
</feature>
<keyword evidence="2" id="KW-0808">Transferase</keyword>
<dbReference type="SMART" id="SM00220">
    <property type="entry name" value="S_TKc"/>
    <property type="match status" value="1"/>
</dbReference>
<evidence type="ECO:0000313" key="14">
    <source>
        <dbReference type="Proteomes" id="UP000179807"/>
    </source>
</evidence>
<evidence type="ECO:0000256" key="9">
    <source>
        <dbReference type="PROSITE-ProRule" id="PRU10141"/>
    </source>
</evidence>
<feature type="compositionally biased region" description="Low complexity" evidence="11">
    <location>
        <begin position="97"/>
        <end position="117"/>
    </location>
</feature>
<dbReference type="InterPro" id="IPR000719">
    <property type="entry name" value="Prot_kinase_dom"/>
</dbReference>
<dbReference type="Gene3D" id="1.10.510.10">
    <property type="entry name" value="Transferase(Phosphotransferase) domain 1"/>
    <property type="match status" value="2"/>
</dbReference>
<evidence type="ECO:0000256" key="10">
    <source>
        <dbReference type="RuleBase" id="RU000304"/>
    </source>
</evidence>
<comment type="similarity">
    <text evidence="10">Belongs to the protein kinase superfamily.</text>
</comment>
<keyword evidence="5 7" id="KW-0067">ATP-binding</keyword>
<feature type="domain" description="Protein kinase" evidence="12">
    <location>
        <begin position="21"/>
        <end position="389"/>
    </location>
</feature>
<dbReference type="EMBL" id="MLAK01001266">
    <property type="protein sequence ID" value="OHS95082.1"/>
    <property type="molecule type" value="Genomic_DNA"/>
</dbReference>
<accession>A0A1J4J774</accession>
<dbReference type="GO" id="GO:0004674">
    <property type="term" value="F:protein serine/threonine kinase activity"/>
    <property type="evidence" value="ECO:0007669"/>
    <property type="project" value="UniProtKB-KW"/>
</dbReference>
<dbReference type="VEuPathDB" id="TrichDB:TRFO_38728"/>
<feature type="region of interest" description="Disordered" evidence="11">
    <location>
        <begin position="90"/>
        <end position="132"/>
    </location>
</feature>
<dbReference type="PROSITE" id="PS00108">
    <property type="entry name" value="PROTEIN_KINASE_ST"/>
    <property type="match status" value="1"/>
</dbReference>
<evidence type="ECO:0000256" key="7">
    <source>
        <dbReference type="PIRSR" id="PIRSR630616-2"/>
    </source>
</evidence>
<gene>
    <name evidence="13" type="ORF">TRFO_38728</name>
</gene>
<keyword evidence="1 10" id="KW-0723">Serine/threonine-protein kinase</keyword>
<dbReference type="GO" id="GO:0005524">
    <property type="term" value="F:ATP binding"/>
    <property type="evidence" value="ECO:0007669"/>
    <property type="project" value="UniProtKB-UniRule"/>
</dbReference>
<dbReference type="AlphaFoldDB" id="A0A1J4J774"/>
<dbReference type="PROSITE" id="PS00107">
    <property type="entry name" value="PROTEIN_KINASE_ATP"/>
    <property type="match status" value="1"/>
</dbReference>
<dbReference type="SUPFAM" id="SSF56112">
    <property type="entry name" value="Protein kinase-like (PK-like)"/>
    <property type="match status" value="1"/>
</dbReference>
<evidence type="ECO:0000256" key="11">
    <source>
        <dbReference type="SAM" id="MobiDB-lite"/>
    </source>
</evidence>
<dbReference type="InterPro" id="IPR011009">
    <property type="entry name" value="Kinase-like_dom_sf"/>
</dbReference>
<evidence type="ECO:0000256" key="5">
    <source>
        <dbReference type="ARBA" id="ARBA00022840"/>
    </source>
</evidence>
<evidence type="ECO:0000256" key="1">
    <source>
        <dbReference type="ARBA" id="ARBA00022527"/>
    </source>
</evidence>
<feature type="cross-link" description="Glycyl lysine isopeptide (Lys-Gly) (interchain with G-Cter in SUMO2)" evidence="8">
    <location>
        <position position="216"/>
    </location>
</feature>
<feature type="binding site" evidence="7">
    <location>
        <position position="232"/>
    </location>
    <ligand>
        <name>ATP</name>
        <dbReference type="ChEBI" id="CHEBI:30616"/>
    </ligand>
</feature>